<protein>
    <recommendedName>
        <fullName evidence="1">NAD-dependent epimerase/dehydratase domain-containing protein</fullName>
    </recommendedName>
</protein>
<dbReference type="Gene3D" id="3.40.50.720">
    <property type="entry name" value="NAD(P)-binding Rossmann-like Domain"/>
    <property type="match status" value="1"/>
</dbReference>
<dbReference type="PANTHER" id="PTHR48079">
    <property type="entry name" value="PROTEIN YEEZ"/>
    <property type="match status" value="1"/>
</dbReference>
<feature type="non-terminal residue" evidence="2">
    <location>
        <position position="88"/>
    </location>
</feature>
<comment type="caution">
    <text evidence="2">The sequence shown here is derived from an EMBL/GenBank/DDBJ whole genome shotgun (WGS) entry which is preliminary data.</text>
</comment>
<dbReference type="InterPro" id="IPR051783">
    <property type="entry name" value="NAD(P)-dependent_oxidoreduct"/>
</dbReference>
<dbReference type="Pfam" id="PF01370">
    <property type="entry name" value="Epimerase"/>
    <property type="match status" value="1"/>
</dbReference>
<dbReference type="SUPFAM" id="SSF51735">
    <property type="entry name" value="NAD(P)-binding Rossmann-fold domains"/>
    <property type="match status" value="1"/>
</dbReference>
<feature type="domain" description="NAD-dependent epimerase/dehydratase" evidence="1">
    <location>
        <begin position="3"/>
        <end position="83"/>
    </location>
</feature>
<accession>X0XLQ0</accession>
<dbReference type="GO" id="GO:0005737">
    <property type="term" value="C:cytoplasm"/>
    <property type="evidence" value="ECO:0007669"/>
    <property type="project" value="TreeGrafter"/>
</dbReference>
<dbReference type="PANTHER" id="PTHR48079:SF6">
    <property type="entry name" value="NAD(P)-BINDING DOMAIN-CONTAINING PROTEIN-RELATED"/>
    <property type="match status" value="1"/>
</dbReference>
<organism evidence="2">
    <name type="scientific">marine sediment metagenome</name>
    <dbReference type="NCBI Taxonomy" id="412755"/>
    <lineage>
        <taxon>unclassified sequences</taxon>
        <taxon>metagenomes</taxon>
        <taxon>ecological metagenomes</taxon>
    </lineage>
</organism>
<evidence type="ECO:0000259" key="1">
    <source>
        <dbReference type="Pfam" id="PF01370"/>
    </source>
</evidence>
<proteinExistence type="predicted"/>
<reference evidence="2" key="1">
    <citation type="journal article" date="2014" name="Front. Microbiol.">
        <title>High frequency of phylogenetically diverse reductive dehalogenase-homologous genes in deep subseafloor sedimentary metagenomes.</title>
        <authorList>
            <person name="Kawai M."/>
            <person name="Futagami T."/>
            <person name="Toyoda A."/>
            <person name="Takaki Y."/>
            <person name="Nishi S."/>
            <person name="Hori S."/>
            <person name="Arai W."/>
            <person name="Tsubouchi T."/>
            <person name="Morono Y."/>
            <person name="Uchiyama I."/>
            <person name="Ito T."/>
            <person name="Fujiyama A."/>
            <person name="Inagaki F."/>
            <person name="Takami H."/>
        </authorList>
    </citation>
    <scope>NUCLEOTIDE SEQUENCE</scope>
    <source>
        <strain evidence="2">Expedition CK06-06</strain>
    </source>
</reference>
<dbReference type="AlphaFoldDB" id="X0XLQ0"/>
<dbReference type="EMBL" id="BARS01045880">
    <property type="protein sequence ID" value="GAG37573.1"/>
    <property type="molecule type" value="Genomic_DNA"/>
</dbReference>
<sequence>MNLVTGATGLLGSHIVEQLRMQDKPVRALVRPGSDRSWLQTQQVEFAQGDITDPASLEAACRGVEVVYHSAAKVGDWGRWEEFQRGTI</sequence>
<name>X0XLQ0_9ZZZZ</name>
<dbReference type="InterPro" id="IPR001509">
    <property type="entry name" value="Epimerase_deHydtase"/>
</dbReference>
<dbReference type="InterPro" id="IPR036291">
    <property type="entry name" value="NAD(P)-bd_dom_sf"/>
</dbReference>
<evidence type="ECO:0000313" key="2">
    <source>
        <dbReference type="EMBL" id="GAG37573.1"/>
    </source>
</evidence>
<gene>
    <name evidence="2" type="ORF">S01H1_69137</name>
</gene>
<dbReference type="GO" id="GO:0004029">
    <property type="term" value="F:aldehyde dehydrogenase (NAD+) activity"/>
    <property type="evidence" value="ECO:0007669"/>
    <property type="project" value="TreeGrafter"/>
</dbReference>